<dbReference type="InterPro" id="IPR000014">
    <property type="entry name" value="PAS"/>
</dbReference>
<feature type="domain" description="GGDEF" evidence="3">
    <location>
        <begin position="181"/>
        <end position="314"/>
    </location>
</feature>
<dbReference type="Pfam" id="PF00563">
    <property type="entry name" value="EAL"/>
    <property type="match status" value="1"/>
</dbReference>
<dbReference type="CDD" id="cd01949">
    <property type="entry name" value="GGDEF"/>
    <property type="match status" value="1"/>
</dbReference>
<dbReference type="GO" id="GO:0006355">
    <property type="term" value="P:regulation of DNA-templated transcription"/>
    <property type="evidence" value="ECO:0007669"/>
    <property type="project" value="InterPro"/>
</dbReference>
<proteinExistence type="predicted"/>
<organism evidence="4 5">
    <name type="scientific">[Clostridium] fimetarium</name>
    <dbReference type="NCBI Taxonomy" id="99656"/>
    <lineage>
        <taxon>Bacteria</taxon>
        <taxon>Bacillati</taxon>
        <taxon>Bacillota</taxon>
        <taxon>Clostridia</taxon>
        <taxon>Lachnospirales</taxon>
        <taxon>Lachnospiraceae</taxon>
    </lineage>
</organism>
<dbReference type="PROSITE" id="PS50112">
    <property type="entry name" value="PAS"/>
    <property type="match status" value="1"/>
</dbReference>
<dbReference type="Gene3D" id="3.30.70.270">
    <property type="match status" value="1"/>
</dbReference>
<dbReference type="CDD" id="cd00130">
    <property type="entry name" value="PAS"/>
    <property type="match status" value="1"/>
</dbReference>
<accession>A0A1I0MC24</accession>
<dbReference type="PANTHER" id="PTHR44757">
    <property type="entry name" value="DIGUANYLATE CYCLASE DGCP"/>
    <property type="match status" value="1"/>
</dbReference>
<reference evidence="4 5" key="1">
    <citation type="submission" date="2016-10" db="EMBL/GenBank/DDBJ databases">
        <authorList>
            <person name="de Groot N.N."/>
        </authorList>
    </citation>
    <scope>NUCLEOTIDE SEQUENCE [LARGE SCALE GENOMIC DNA]</scope>
    <source>
        <strain evidence="4 5">DSM 9179</strain>
    </source>
</reference>
<keyword evidence="5" id="KW-1185">Reference proteome</keyword>
<evidence type="ECO:0000259" key="3">
    <source>
        <dbReference type="PROSITE" id="PS50887"/>
    </source>
</evidence>
<gene>
    <name evidence="4" type="ORF">SAMN05421659_101401</name>
</gene>
<dbReference type="InterPro" id="IPR052155">
    <property type="entry name" value="Biofilm_reg_signaling"/>
</dbReference>
<feature type="domain" description="PAS" evidence="1">
    <location>
        <begin position="47"/>
        <end position="85"/>
    </location>
</feature>
<sequence>MLENRQISQNSDITYGKKSAIEQVFNYALNNDENFFADANVIIATWNSQGRITRINPFGQKVFGYSEEEIINKRWELLLVNKDDRFKIVNDFIQISKGLRITNHDIEFISKQNKKIDIMWNHSLMNYSNNQSEVLSIGIDITNRKLLEEKLSRIAYYDDLTGLQNRSFFVKEVKQLIEVKSQFTLVHINIDNFSQINDTLNYASGDHFLQYVASMLSEFIKAPDKVARLSGDEFAILFYDMIDKDVIENRLKSLDEYIGPSWEVNHNEFFISASKGIAMFPKDGADSNAIFRNANIAMNKAKKQGKGRAVFYMEQILKENNENIKLSNQLQYAIKNNELVLYYQPQYELTSGKISGFEALVRWNHPQKGLIPPMKFIPMAEETGQIYELERWIIETALKRKLIFEKEGKKDLYISINLSSKSLSSELNFTELEHIFSNYDIDYSHIVIEITETAIISDMGFAVERLKRLRRLGMKIALDDFGTGYSSLIHLKDLPIDIVKLDRNFVSSIEERGKASVIIKALLYLALDLDYEVVAEGIETKEQLEYLKKYKCETGQGYLMSKPITIEEVQQLLLLDKDNM</sequence>
<dbReference type="NCBIfam" id="TIGR00229">
    <property type="entry name" value="sensory_box"/>
    <property type="match status" value="1"/>
</dbReference>
<dbReference type="InterPro" id="IPR000160">
    <property type="entry name" value="GGDEF_dom"/>
</dbReference>
<dbReference type="InterPro" id="IPR013767">
    <property type="entry name" value="PAS_fold"/>
</dbReference>
<dbReference type="PROSITE" id="PS50883">
    <property type="entry name" value="EAL"/>
    <property type="match status" value="1"/>
</dbReference>
<evidence type="ECO:0000313" key="4">
    <source>
        <dbReference type="EMBL" id="SEV85997.1"/>
    </source>
</evidence>
<dbReference type="AlphaFoldDB" id="A0A1I0MC24"/>
<dbReference type="NCBIfam" id="TIGR00254">
    <property type="entry name" value="GGDEF"/>
    <property type="match status" value="1"/>
</dbReference>
<dbReference type="Gene3D" id="3.30.450.20">
    <property type="entry name" value="PAS domain"/>
    <property type="match status" value="1"/>
</dbReference>
<dbReference type="OrthoDB" id="9805474at2"/>
<dbReference type="InterPro" id="IPR029787">
    <property type="entry name" value="Nucleotide_cyclase"/>
</dbReference>
<dbReference type="Gene3D" id="3.20.20.450">
    <property type="entry name" value="EAL domain"/>
    <property type="match status" value="1"/>
</dbReference>
<dbReference type="Pfam" id="PF00990">
    <property type="entry name" value="GGDEF"/>
    <property type="match status" value="1"/>
</dbReference>
<dbReference type="SMART" id="SM00267">
    <property type="entry name" value="GGDEF"/>
    <property type="match status" value="1"/>
</dbReference>
<dbReference type="SUPFAM" id="SSF55785">
    <property type="entry name" value="PYP-like sensor domain (PAS domain)"/>
    <property type="match status" value="1"/>
</dbReference>
<dbReference type="InterPro" id="IPR035919">
    <property type="entry name" value="EAL_sf"/>
</dbReference>
<dbReference type="EMBL" id="FOJI01000001">
    <property type="protein sequence ID" value="SEV85997.1"/>
    <property type="molecule type" value="Genomic_DNA"/>
</dbReference>
<protein>
    <submittedName>
        <fullName evidence="4">PAS domain S-box-containing protein/diguanylate cyclase (GGDEF) domain-containing protein</fullName>
    </submittedName>
</protein>
<dbReference type="SUPFAM" id="SSF55073">
    <property type="entry name" value="Nucleotide cyclase"/>
    <property type="match status" value="1"/>
</dbReference>
<dbReference type="CDD" id="cd01948">
    <property type="entry name" value="EAL"/>
    <property type="match status" value="1"/>
</dbReference>
<dbReference type="Proteomes" id="UP000199701">
    <property type="component" value="Unassembled WGS sequence"/>
</dbReference>
<dbReference type="RefSeq" id="WP_092450023.1">
    <property type="nucleotide sequence ID" value="NZ_FOJI01000001.1"/>
</dbReference>
<evidence type="ECO:0000259" key="1">
    <source>
        <dbReference type="PROSITE" id="PS50112"/>
    </source>
</evidence>
<dbReference type="SMART" id="SM00052">
    <property type="entry name" value="EAL"/>
    <property type="match status" value="1"/>
</dbReference>
<dbReference type="SUPFAM" id="SSF141868">
    <property type="entry name" value="EAL domain-like"/>
    <property type="match status" value="1"/>
</dbReference>
<dbReference type="InterPro" id="IPR035965">
    <property type="entry name" value="PAS-like_dom_sf"/>
</dbReference>
<dbReference type="InterPro" id="IPR001633">
    <property type="entry name" value="EAL_dom"/>
</dbReference>
<dbReference type="InterPro" id="IPR043128">
    <property type="entry name" value="Rev_trsase/Diguanyl_cyclase"/>
</dbReference>
<dbReference type="PROSITE" id="PS50887">
    <property type="entry name" value="GGDEF"/>
    <property type="match status" value="1"/>
</dbReference>
<evidence type="ECO:0000259" key="2">
    <source>
        <dbReference type="PROSITE" id="PS50883"/>
    </source>
</evidence>
<dbReference type="Pfam" id="PF00989">
    <property type="entry name" value="PAS"/>
    <property type="match status" value="1"/>
</dbReference>
<dbReference type="STRING" id="99656.SAMN05421659_101401"/>
<name>A0A1I0MC24_9FIRM</name>
<dbReference type="PANTHER" id="PTHR44757:SF2">
    <property type="entry name" value="BIOFILM ARCHITECTURE MAINTENANCE PROTEIN MBAA"/>
    <property type="match status" value="1"/>
</dbReference>
<feature type="domain" description="EAL" evidence="2">
    <location>
        <begin position="323"/>
        <end position="577"/>
    </location>
</feature>
<evidence type="ECO:0000313" key="5">
    <source>
        <dbReference type="Proteomes" id="UP000199701"/>
    </source>
</evidence>